<dbReference type="PROSITE" id="PS51388">
    <property type="entry name" value="GED"/>
    <property type="match status" value="1"/>
</dbReference>
<evidence type="ECO:0000313" key="2">
    <source>
        <dbReference type="EMBL" id="GIK05774.1"/>
    </source>
</evidence>
<dbReference type="AlphaFoldDB" id="A0A9P3F5E1"/>
<sequence>MQADITDNHTYYLLSGSIIDRELEKLKQSLLGKLDELTAYTKRGHPLPVGKRFLSQIQKARTNRQLESLRYKLLFREFEEKEERFYTVKGLEQAISAMETSRDEFAAAEIIDQMEAYYETAIVTFVDNVATLGIENCLLDPLQHIFTSQVVNNMDDDQIRELSMEQPYIHEERLRLSRELDKLQAGLRPLSVLNTQKPSLSNPPLLGKLQSPCMKNYIIT</sequence>
<protein>
    <recommendedName>
        <fullName evidence="1">GED domain-containing protein</fullName>
    </recommendedName>
</protein>
<dbReference type="InterPro" id="IPR020850">
    <property type="entry name" value="GED_dom"/>
</dbReference>
<evidence type="ECO:0000259" key="1">
    <source>
        <dbReference type="PROSITE" id="PS51388"/>
    </source>
</evidence>
<accession>A0A9P3F5E1</accession>
<evidence type="ECO:0000313" key="3">
    <source>
        <dbReference type="Proteomes" id="UP000710440"/>
    </source>
</evidence>
<reference evidence="2 3" key="1">
    <citation type="submission" date="2021-02" db="EMBL/GenBank/DDBJ databases">
        <title>Pan-genome distribution and transcriptional activeness of fungal secondary metabolism genes in Aspergillus section Fumigati.</title>
        <authorList>
            <person name="Takahashi H."/>
            <person name="Umemura M."/>
            <person name="Ninomiya A."/>
            <person name="Kusuya Y."/>
            <person name="Urayama S."/>
            <person name="Shimizu M."/>
            <person name="Watanabe A."/>
            <person name="Kamei K."/>
            <person name="Yaguchi T."/>
            <person name="Hagiwara D."/>
        </authorList>
    </citation>
    <scope>NUCLEOTIDE SEQUENCE [LARGE SCALE GENOMIC DNA]</scope>
    <source>
        <strain evidence="2 3">IFM 47045</strain>
    </source>
</reference>
<organism evidence="2 3">
    <name type="scientific">Aspergillus viridinutans</name>
    <dbReference type="NCBI Taxonomy" id="75553"/>
    <lineage>
        <taxon>Eukaryota</taxon>
        <taxon>Fungi</taxon>
        <taxon>Dikarya</taxon>
        <taxon>Ascomycota</taxon>
        <taxon>Pezizomycotina</taxon>
        <taxon>Eurotiomycetes</taxon>
        <taxon>Eurotiomycetidae</taxon>
        <taxon>Eurotiales</taxon>
        <taxon>Aspergillaceae</taxon>
        <taxon>Aspergillus</taxon>
        <taxon>Aspergillus subgen. Fumigati</taxon>
    </lineage>
</organism>
<proteinExistence type="predicted"/>
<name>A0A9P3F5E1_ASPVI</name>
<feature type="domain" description="GED" evidence="1">
    <location>
        <begin position="107"/>
        <end position="198"/>
    </location>
</feature>
<dbReference type="OrthoDB" id="415706at2759"/>
<comment type="caution">
    <text evidence="2">The sequence shown here is derived from an EMBL/GenBank/DDBJ whole genome shotgun (WGS) entry which is preliminary data.</text>
</comment>
<dbReference type="EMBL" id="BOPL01000009">
    <property type="protein sequence ID" value="GIK05774.1"/>
    <property type="molecule type" value="Genomic_DNA"/>
</dbReference>
<gene>
    <name evidence="2" type="ORF">Aspvir_009887</name>
</gene>
<keyword evidence="3" id="KW-1185">Reference proteome</keyword>
<dbReference type="GeneID" id="66937869"/>
<dbReference type="RefSeq" id="XP_043128960.1">
    <property type="nucleotide sequence ID" value="XM_043273025.1"/>
</dbReference>
<dbReference type="Proteomes" id="UP000710440">
    <property type="component" value="Unassembled WGS sequence"/>
</dbReference>